<gene>
    <name evidence="14" type="primary">moaA</name>
    <name evidence="14" type="ORF">JW646_17440</name>
</gene>
<evidence type="ECO:0000256" key="8">
    <source>
        <dbReference type="ARBA" id="ARBA00023014"/>
    </source>
</evidence>
<evidence type="ECO:0000256" key="12">
    <source>
        <dbReference type="ARBA" id="ARBA00048697"/>
    </source>
</evidence>
<dbReference type="GO" id="GO:0006777">
    <property type="term" value="P:Mo-molybdopterin cofactor biosynthetic process"/>
    <property type="evidence" value="ECO:0007669"/>
    <property type="project" value="UniProtKB-KW"/>
</dbReference>
<dbReference type="InterPro" id="IPR013785">
    <property type="entry name" value="Aldolase_TIM"/>
</dbReference>
<dbReference type="SUPFAM" id="SSF102114">
    <property type="entry name" value="Radical SAM enzymes"/>
    <property type="match status" value="1"/>
</dbReference>
<evidence type="ECO:0000256" key="6">
    <source>
        <dbReference type="ARBA" id="ARBA00022741"/>
    </source>
</evidence>
<dbReference type="Proteomes" id="UP001198983">
    <property type="component" value="Chromosome"/>
</dbReference>
<evidence type="ECO:0000256" key="3">
    <source>
        <dbReference type="ARBA" id="ARBA00022485"/>
    </source>
</evidence>
<dbReference type="GO" id="GO:0005525">
    <property type="term" value="F:GTP binding"/>
    <property type="evidence" value="ECO:0007669"/>
    <property type="project" value="UniProtKB-KW"/>
</dbReference>
<dbReference type="InterPro" id="IPR006638">
    <property type="entry name" value="Elp3/MiaA/NifB-like_rSAM"/>
</dbReference>
<accession>A0AAX2ZG90</accession>
<feature type="domain" description="Radical SAM core" evidence="13">
    <location>
        <begin position="4"/>
        <end position="233"/>
    </location>
</feature>
<reference evidence="14 15" key="1">
    <citation type="journal article" date="2023" name="Int. J. Syst. Evol. Microbiol.">
        <title>Terrisporobacter hibernicus sp. nov., isolated from bovine faeces in Northern Ireland.</title>
        <authorList>
            <person name="Mitchell M."/>
            <person name="Nguyen S.V."/>
            <person name="Connor M."/>
            <person name="Fairley D.J."/>
            <person name="Donoghue O."/>
            <person name="Marshall H."/>
            <person name="Koolman L."/>
            <person name="McMullan G."/>
            <person name="Schaffer K.E."/>
            <person name="McGrath J.W."/>
            <person name="Fanning S."/>
        </authorList>
    </citation>
    <scope>NUCLEOTIDE SEQUENCE [LARGE SCALE GENOMIC DNA]</scope>
    <source>
        <strain evidence="14 15">MCA3</strain>
    </source>
</reference>
<dbReference type="SFLD" id="SFLDS00029">
    <property type="entry name" value="Radical_SAM"/>
    <property type="match status" value="1"/>
</dbReference>
<dbReference type="PROSITE" id="PS51918">
    <property type="entry name" value="RADICAL_SAM"/>
    <property type="match status" value="1"/>
</dbReference>
<keyword evidence="7" id="KW-0408">Iron</keyword>
<evidence type="ECO:0000256" key="1">
    <source>
        <dbReference type="ARBA" id="ARBA00001966"/>
    </source>
</evidence>
<dbReference type="PROSITE" id="PS01305">
    <property type="entry name" value="MOAA_NIFB_PQQE"/>
    <property type="match status" value="1"/>
</dbReference>
<dbReference type="SFLD" id="SFLDG01067">
    <property type="entry name" value="SPASM/twitch_domain_containing"/>
    <property type="match status" value="1"/>
</dbReference>
<evidence type="ECO:0000256" key="5">
    <source>
        <dbReference type="ARBA" id="ARBA00022723"/>
    </source>
</evidence>
<dbReference type="GO" id="GO:0046872">
    <property type="term" value="F:metal ion binding"/>
    <property type="evidence" value="ECO:0007669"/>
    <property type="project" value="UniProtKB-KW"/>
</dbReference>
<dbReference type="KEGG" id="tem:JW646_17440"/>
<evidence type="ECO:0000313" key="14">
    <source>
        <dbReference type="EMBL" id="UEL47385.1"/>
    </source>
</evidence>
<name>A0AAX2ZG90_9FIRM</name>
<dbReference type="SMART" id="SM00729">
    <property type="entry name" value="Elp3"/>
    <property type="match status" value="1"/>
</dbReference>
<keyword evidence="6" id="KW-0547">Nucleotide-binding</keyword>
<protein>
    <recommendedName>
        <fullName evidence="2">GTP 3',8-cyclase</fullName>
        <ecNumber evidence="2">4.1.99.22</ecNumber>
    </recommendedName>
</protein>
<evidence type="ECO:0000256" key="4">
    <source>
        <dbReference type="ARBA" id="ARBA00022691"/>
    </source>
</evidence>
<dbReference type="GO" id="GO:0061799">
    <property type="term" value="F:cyclic pyranopterin monophosphate synthase activity"/>
    <property type="evidence" value="ECO:0007669"/>
    <property type="project" value="TreeGrafter"/>
</dbReference>
<dbReference type="InterPro" id="IPR000385">
    <property type="entry name" value="MoaA_NifB_PqqE_Fe-S-bd_CS"/>
</dbReference>
<dbReference type="InterPro" id="IPR050105">
    <property type="entry name" value="MoCo_biosynth_MoaA/MoaC"/>
</dbReference>
<evidence type="ECO:0000256" key="7">
    <source>
        <dbReference type="ARBA" id="ARBA00023004"/>
    </source>
</evidence>
<sequence length="303" mass="35397">MKDSYSREINYLRISLTDKCNLRCVYCKEEDETVEDEYVNKILSFDDYKFIIKNFKELGVNKIKFVGGEPLLYPYLKDLIYFAKHECNIEDISITTNGQHFSEKALELKNSGLDRVNLSIDSLKEYKYNAVTRGGSLTEVLNALNTCIRLKLPVKINCVLIDEFNTDEVYDFIRLTKYNNVDVRFVELTPWGSSKKLYDLSYVNTKQLMENLEDINISGFEEDHNVKYYKMEKSKGRVGIISPISDCFCEKCNKMIITNDGFLRLCLYADEEIDLTDFLHKPIMFKEVVKDVLKEKTRNHTLV</sequence>
<keyword evidence="5" id="KW-0479">Metal-binding</keyword>
<dbReference type="PANTHER" id="PTHR22960">
    <property type="entry name" value="MOLYBDOPTERIN COFACTOR SYNTHESIS PROTEIN A"/>
    <property type="match status" value="1"/>
</dbReference>
<dbReference type="AlphaFoldDB" id="A0AAX2ZG90"/>
<comment type="catalytic activity">
    <reaction evidence="12">
        <text>GTP + AH2 + S-adenosyl-L-methionine = (8S)-3',8-cyclo-7,8-dihydroguanosine 5'-triphosphate + 5'-deoxyadenosine + L-methionine + A + H(+)</text>
        <dbReference type="Rhea" id="RHEA:49576"/>
        <dbReference type="ChEBI" id="CHEBI:13193"/>
        <dbReference type="ChEBI" id="CHEBI:15378"/>
        <dbReference type="ChEBI" id="CHEBI:17319"/>
        <dbReference type="ChEBI" id="CHEBI:17499"/>
        <dbReference type="ChEBI" id="CHEBI:37565"/>
        <dbReference type="ChEBI" id="CHEBI:57844"/>
        <dbReference type="ChEBI" id="CHEBI:59789"/>
        <dbReference type="ChEBI" id="CHEBI:131766"/>
        <dbReference type="EC" id="4.1.99.22"/>
    </reaction>
</comment>
<evidence type="ECO:0000259" key="13">
    <source>
        <dbReference type="PROSITE" id="PS51918"/>
    </source>
</evidence>
<dbReference type="SFLD" id="SFLDG01386">
    <property type="entry name" value="main_SPASM_domain-containing"/>
    <property type="match status" value="1"/>
</dbReference>
<keyword evidence="8" id="KW-0411">Iron-sulfur</keyword>
<dbReference type="PANTHER" id="PTHR22960:SF0">
    <property type="entry name" value="MOLYBDENUM COFACTOR BIOSYNTHESIS PROTEIN 1"/>
    <property type="match status" value="1"/>
</dbReference>
<organism evidence="14 15">
    <name type="scientific">Terrisporobacter hibernicus</name>
    <dbReference type="NCBI Taxonomy" id="2813371"/>
    <lineage>
        <taxon>Bacteria</taxon>
        <taxon>Bacillati</taxon>
        <taxon>Bacillota</taxon>
        <taxon>Clostridia</taxon>
        <taxon>Peptostreptococcales</taxon>
        <taxon>Peptostreptococcaceae</taxon>
        <taxon>Terrisporobacter</taxon>
    </lineage>
</organism>
<keyword evidence="11 14" id="KW-0456">Lyase</keyword>
<comment type="cofactor">
    <cofactor evidence="1">
        <name>[4Fe-4S] cluster</name>
        <dbReference type="ChEBI" id="CHEBI:49883"/>
    </cofactor>
</comment>
<evidence type="ECO:0000256" key="11">
    <source>
        <dbReference type="ARBA" id="ARBA00023239"/>
    </source>
</evidence>
<dbReference type="InterPro" id="IPR058240">
    <property type="entry name" value="rSAM_sf"/>
</dbReference>
<evidence type="ECO:0000313" key="15">
    <source>
        <dbReference type="Proteomes" id="UP001198983"/>
    </source>
</evidence>
<dbReference type="EC" id="4.1.99.22" evidence="2"/>
<dbReference type="InterPro" id="IPR040064">
    <property type="entry name" value="MoaA-like"/>
</dbReference>
<dbReference type="InterPro" id="IPR013483">
    <property type="entry name" value="MoaA"/>
</dbReference>
<dbReference type="Gene3D" id="3.20.20.70">
    <property type="entry name" value="Aldolase class I"/>
    <property type="match status" value="1"/>
</dbReference>
<keyword evidence="15" id="KW-1185">Reference proteome</keyword>
<dbReference type="InterPro" id="IPR010505">
    <property type="entry name" value="MoaA_twitch"/>
</dbReference>
<dbReference type="InterPro" id="IPR007197">
    <property type="entry name" value="rSAM"/>
</dbReference>
<dbReference type="EMBL" id="CP081135">
    <property type="protein sequence ID" value="UEL47385.1"/>
    <property type="molecule type" value="Genomic_DNA"/>
</dbReference>
<dbReference type="Pfam" id="PF04055">
    <property type="entry name" value="Radical_SAM"/>
    <property type="match status" value="1"/>
</dbReference>
<dbReference type="NCBIfam" id="TIGR02666">
    <property type="entry name" value="moaA"/>
    <property type="match status" value="1"/>
</dbReference>
<dbReference type="RefSeq" id="WP_074916289.1">
    <property type="nucleotide sequence ID" value="NZ_CP081135.1"/>
</dbReference>
<dbReference type="GO" id="GO:0051539">
    <property type="term" value="F:4 iron, 4 sulfur cluster binding"/>
    <property type="evidence" value="ECO:0007669"/>
    <property type="project" value="UniProtKB-KW"/>
</dbReference>
<evidence type="ECO:0000256" key="10">
    <source>
        <dbReference type="ARBA" id="ARBA00023150"/>
    </source>
</evidence>
<keyword evidence="10" id="KW-0501">Molybdenum cofactor biosynthesis</keyword>
<evidence type="ECO:0000256" key="2">
    <source>
        <dbReference type="ARBA" id="ARBA00012167"/>
    </source>
</evidence>
<evidence type="ECO:0000256" key="9">
    <source>
        <dbReference type="ARBA" id="ARBA00023134"/>
    </source>
</evidence>
<keyword evidence="3" id="KW-0004">4Fe-4S</keyword>
<dbReference type="SFLD" id="SFLDG01383">
    <property type="entry name" value="cyclic_pyranopterin_phosphate"/>
    <property type="match status" value="1"/>
</dbReference>
<dbReference type="GO" id="GO:0061798">
    <property type="term" value="F:GTP 3',8'-cyclase activity"/>
    <property type="evidence" value="ECO:0007669"/>
    <property type="project" value="UniProtKB-EC"/>
</dbReference>
<dbReference type="Pfam" id="PF06463">
    <property type="entry name" value="Mob_synth_C"/>
    <property type="match status" value="1"/>
</dbReference>
<keyword evidence="4" id="KW-0949">S-adenosyl-L-methionine</keyword>
<dbReference type="CDD" id="cd01335">
    <property type="entry name" value="Radical_SAM"/>
    <property type="match status" value="1"/>
</dbReference>
<proteinExistence type="predicted"/>
<keyword evidence="9" id="KW-0342">GTP-binding</keyword>